<dbReference type="SUPFAM" id="SSF51735">
    <property type="entry name" value="NAD(P)-binding Rossmann-fold domains"/>
    <property type="match status" value="1"/>
</dbReference>
<accession>A0A0F9DWK3</accession>
<reference evidence="1" key="1">
    <citation type="journal article" date="2015" name="Nature">
        <title>Complex archaea that bridge the gap between prokaryotes and eukaryotes.</title>
        <authorList>
            <person name="Spang A."/>
            <person name="Saw J.H."/>
            <person name="Jorgensen S.L."/>
            <person name="Zaremba-Niedzwiedzka K."/>
            <person name="Martijn J."/>
            <person name="Lind A.E."/>
            <person name="van Eijk R."/>
            <person name="Schleper C."/>
            <person name="Guy L."/>
            <person name="Ettema T.J."/>
        </authorList>
    </citation>
    <scope>NUCLEOTIDE SEQUENCE</scope>
</reference>
<protein>
    <recommendedName>
        <fullName evidence="2">Short-chain dehydrogenase/reductase SDR</fullName>
    </recommendedName>
</protein>
<name>A0A0F9DWK3_9ZZZZ</name>
<dbReference type="InterPro" id="IPR036291">
    <property type="entry name" value="NAD(P)-bd_dom_sf"/>
</dbReference>
<proteinExistence type="predicted"/>
<evidence type="ECO:0008006" key="2">
    <source>
        <dbReference type="Google" id="ProtNLM"/>
    </source>
</evidence>
<gene>
    <name evidence="1" type="ORF">LCGC14_2148140</name>
</gene>
<dbReference type="AlphaFoldDB" id="A0A0F9DWK3"/>
<dbReference type="InterPro" id="IPR002347">
    <property type="entry name" value="SDR_fam"/>
</dbReference>
<organism evidence="1">
    <name type="scientific">marine sediment metagenome</name>
    <dbReference type="NCBI Taxonomy" id="412755"/>
    <lineage>
        <taxon>unclassified sequences</taxon>
        <taxon>metagenomes</taxon>
        <taxon>ecological metagenomes</taxon>
    </lineage>
</organism>
<evidence type="ECO:0000313" key="1">
    <source>
        <dbReference type="EMBL" id="KKL66124.1"/>
    </source>
</evidence>
<dbReference type="Pfam" id="PF00106">
    <property type="entry name" value="adh_short"/>
    <property type="match status" value="1"/>
</dbReference>
<sequence length="75" mass="8543">MERPVTLITGTRKGIGKFLAEHYVRCGHRVIGCSRGEAEWTLDGYTHYVADVADEKAVKRLFLDVRKQFAPLDHL</sequence>
<feature type="non-terminal residue" evidence="1">
    <location>
        <position position="75"/>
    </location>
</feature>
<comment type="caution">
    <text evidence="1">The sequence shown here is derived from an EMBL/GenBank/DDBJ whole genome shotgun (WGS) entry which is preliminary data.</text>
</comment>
<dbReference type="EMBL" id="LAZR01027307">
    <property type="protein sequence ID" value="KKL66124.1"/>
    <property type="molecule type" value="Genomic_DNA"/>
</dbReference>
<dbReference type="Gene3D" id="3.40.50.720">
    <property type="entry name" value="NAD(P)-binding Rossmann-like Domain"/>
    <property type="match status" value="1"/>
</dbReference>